<dbReference type="InterPro" id="IPR045249">
    <property type="entry name" value="HARBI1-like"/>
</dbReference>
<reference evidence="10" key="2">
    <citation type="journal article" date="2024" name="Plant">
        <title>Genomic evolution and insights into agronomic trait innovations of Sesamum species.</title>
        <authorList>
            <person name="Miao H."/>
            <person name="Wang L."/>
            <person name="Qu L."/>
            <person name="Liu H."/>
            <person name="Sun Y."/>
            <person name="Le M."/>
            <person name="Wang Q."/>
            <person name="Wei S."/>
            <person name="Zheng Y."/>
            <person name="Lin W."/>
            <person name="Duan Y."/>
            <person name="Cao H."/>
            <person name="Xiong S."/>
            <person name="Wang X."/>
            <person name="Wei L."/>
            <person name="Li C."/>
            <person name="Ma Q."/>
            <person name="Ju M."/>
            <person name="Zhao R."/>
            <person name="Li G."/>
            <person name="Mu C."/>
            <person name="Tian Q."/>
            <person name="Mei H."/>
            <person name="Zhang T."/>
            <person name="Gao T."/>
            <person name="Zhang H."/>
        </authorList>
    </citation>
    <scope>NUCLEOTIDE SEQUENCE</scope>
    <source>
        <strain evidence="10">G02</strain>
    </source>
</reference>
<proteinExistence type="inferred from homology"/>
<accession>A0AAW2TIR3</accession>
<sequence>MTPDTFTKALNNFPPFFCKAECFFPFPHYSAIRLLKGCLLLLDELPDPKYCRNRLVIDNDEACLRNLRMNRNAFGRLCYVLEQSGGLRDNKNLTGCLGALDGTYIDVRIPDLEKGRYHTRKGHVAVNVLGVCNMNMQFNYVLTGWEGSAADSRVLRDAITRLDGLRVPTGKYYFCDNGYTNGDGFLAPYRGVRYHLREWDRGSMGPQNKEVLDTFGLLKVDPTAKSMRFKLFPYFPVWREIFEKDRATGERAKDGKATADAVREEEAMETQDYYVPTADWNLKERFVSNDGDQTRAQMNIDPTTHLSSAPKPNYDNPKKCKKPQAAPEDRLLDMVSSFCQDANALLGTLTKVLQIEFGDLEKYAEVENAVAEIEGIDEN</sequence>
<evidence type="ECO:0000256" key="3">
    <source>
        <dbReference type="ARBA" id="ARBA00006958"/>
    </source>
</evidence>
<dbReference type="GO" id="GO:0005634">
    <property type="term" value="C:nucleus"/>
    <property type="evidence" value="ECO:0007669"/>
    <property type="project" value="UniProtKB-SubCell"/>
</dbReference>
<dbReference type="Pfam" id="PF13359">
    <property type="entry name" value="DDE_Tnp_4"/>
    <property type="match status" value="1"/>
</dbReference>
<evidence type="ECO:0000256" key="1">
    <source>
        <dbReference type="ARBA" id="ARBA00001968"/>
    </source>
</evidence>
<comment type="caution">
    <text evidence="10">The sequence shown here is derived from an EMBL/GenBank/DDBJ whole genome shotgun (WGS) entry which is preliminary data.</text>
</comment>
<organism evidence="10">
    <name type="scientific">Sesamum radiatum</name>
    <name type="common">Black benniseed</name>
    <dbReference type="NCBI Taxonomy" id="300843"/>
    <lineage>
        <taxon>Eukaryota</taxon>
        <taxon>Viridiplantae</taxon>
        <taxon>Streptophyta</taxon>
        <taxon>Embryophyta</taxon>
        <taxon>Tracheophyta</taxon>
        <taxon>Spermatophyta</taxon>
        <taxon>Magnoliopsida</taxon>
        <taxon>eudicotyledons</taxon>
        <taxon>Gunneridae</taxon>
        <taxon>Pentapetalae</taxon>
        <taxon>asterids</taxon>
        <taxon>lamiids</taxon>
        <taxon>Lamiales</taxon>
        <taxon>Pedaliaceae</taxon>
        <taxon>Sesamum</taxon>
    </lineage>
</organism>
<evidence type="ECO:0000256" key="8">
    <source>
        <dbReference type="SAM" id="MobiDB-lite"/>
    </source>
</evidence>
<protein>
    <recommendedName>
        <fullName evidence="9">DDE Tnp4 domain-containing protein</fullName>
    </recommendedName>
</protein>
<dbReference type="AlphaFoldDB" id="A0AAW2TIR3"/>
<comment type="subcellular location">
    <subcellularLocation>
        <location evidence="2">Nucleus</location>
    </subcellularLocation>
</comment>
<name>A0AAW2TIR3_SESRA</name>
<dbReference type="PANTHER" id="PTHR22930">
    <property type="match status" value="1"/>
</dbReference>
<dbReference type="GO" id="GO:0016787">
    <property type="term" value="F:hydrolase activity"/>
    <property type="evidence" value="ECO:0007669"/>
    <property type="project" value="UniProtKB-KW"/>
</dbReference>
<keyword evidence="5" id="KW-0479">Metal-binding</keyword>
<evidence type="ECO:0000256" key="5">
    <source>
        <dbReference type="ARBA" id="ARBA00022723"/>
    </source>
</evidence>
<keyword evidence="7" id="KW-0539">Nucleus</keyword>
<dbReference type="EMBL" id="JACGWJ010000008">
    <property type="protein sequence ID" value="KAL0404499.1"/>
    <property type="molecule type" value="Genomic_DNA"/>
</dbReference>
<evidence type="ECO:0000259" key="9">
    <source>
        <dbReference type="Pfam" id="PF13359"/>
    </source>
</evidence>
<evidence type="ECO:0000313" key="10">
    <source>
        <dbReference type="EMBL" id="KAL0404499.1"/>
    </source>
</evidence>
<evidence type="ECO:0000256" key="6">
    <source>
        <dbReference type="ARBA" id="ARBA00022801"/>
    </source>
</evidence>
<dbReference type="PANTHER" id="PTHR22930:SF281">
    <property type="entry name" value="NUCLEASE"/>
    <property type="match status" value="1"/>
</dbReference>
<keyword evidence="4" id="KW-0540">Nuclease</keyword>
<feature type="compositionally biased region" description="Polar residues" evidence="8">
    <location>
        <begin position="291"/>
        <end position="307"/>
    </location>
</feature>
<comment type="cofactor">
    <cofactor evidence="1">
        <name>a divalent metal cation</name>
        <dbReference type="ChEBI" id="CHEBI:60240"/>
    </cofactor>
</comment>
<evidence type="ECO:0000256" key="2">
    <source>
        <dbReference type="ARBA" id="ARBA00004123"/>
    </source>
</evidence>
<gene>
    <name evidence="10" type="ORF">Sradi_2090700</name>
</gene>
<dbReference type="GO" id="GO:0046872">
    <property type="term" value="F:metal ion binding"/>
    <property type="evidence" value="ECO:0007669"/>
    <property type="project" value="UniProtKB-KW"/>
</dbReference>
<dbReference type="GO" id="GO:0004518">
    <property type="term" value="F:nuclease activity"/>
    <property type="evidence" value="ECO:0007669"/>
    <property type="project" value="UniProtKB-KW"/>
</dbReference>
<dbReference type="InterPro" id="IPR027806">
    <property type="entry name" value="HARBI1_dom"/>
</dbReference>
<reference evidence="10" key="1">
    <citation type="submission" date="2020-06" db="EMBL/GenBank/DDBJ databases">
        <authorList>
            <person name="Li T."/>
            <person name="Hu X."/>
            <person name="Zhang T."/>
            <person name="Song X."/>
            <person name="Zhang H."/>
            <person name="Dai N."/>
            <person name="Sheng W."/>
            <person name="Hou X."/>
            <person name="Wei L."/>
        </authorList>
    </citation>
    <scope>NUCLEOTIDE SEQUENCE</scope>
    <source>
        <strain evidence="10">G02</strain>
        <tissue evidence="10">Leaf</tissue>
    </source>
</reference>
<evidence type="ECO:0000256" key="7">
    <source>
        <dbReference type="ARBA" id="ARBA00023242"/>
    </source>
</evidence>
<feature type="domain" description="DDE Tnp4" evidence="9">
    <location>
        <begin position="100"/>
        <end position="199"/>
    </location>
</feature>
<comment type="similarity">
    <text evidence="3">Belongs to the HARBI1 family.</text>
</comment>
<feature type="region of interest" description="Disordered" evidence="8">
    <location>
        <begin position="291"/>
        <end position="325"/>
    </location>
</feature>
<keyword evidence="6" id="KW-0378">Hydrolase</keyword>
<evidence type="ECO:0000256" key="4">
    <source>
        <dbReference type="ARBA" id="ARBA00022722"/>
    </source>
</evidence>